<reference evidence="6" key="1">
    <citation type="submission" date="2016-04" db="EMBL/GenBank/DDBJ databases">
        <authorList>
            <person name="Chen L."/>
            <person name="Zhuang W."/>
            <person name="Wang G."/>
        </authorList>
    </citation>
    <scope>NUCLEOTIDE SEQUENCE [LARGE SCALE GENOMIC DNA]</scope>
    <source>
        <strain evidence="6">17621</strain>
    </source>
</reference>
<dbReference type="Gene3D" id="1.20.5.1930">
    <property type="match status" value="1"/>
</dbReference>
<keyword evidence="2" id="KW-0418">Kinase</keyword>
<sequence>MENDTPNPTTQQLLIQHISEAALFTGPDFVITACNPAALALFLYNQKDMLGQSLSFLLVAASNTTFTGGIIAYTTGTGQILTLQTTRHAISPGLPNGGYLFIYKPLEAEHPSTGPFTQLRELSDYLINIRETERTNIAREIHDELGQQLTILKMDLSWLNQKLHKCEDPSLLQKTGDALKVLNETIRSVRRIATELRPSMLDDLGLIEAMEWQSKEFEKRSGIKIIFEPGLAHLPVNNNIATSLFRIYQEALTNIARHANAKTVFSKLLVQNEQVILTIIDDGAGFDMQTLAIKKTLGLLGMKERTLMLGGRFEINSKPGEGTTIIVITPLHDEMATSKADQ</sequence>
<dbReference type="Pfam" id="PF07730">
    <property type="entry name" value="HisKA_3"/>
    <property type="match status" value="1"/>
</dbReference>
<proteinExistence type="predicted"/>
<keyword evidence="1" id="KW-0808">Transferase</keyword>
<gene>
    <name evidence="5" type="ORF">A4H97_16595</name>
</gene>
<keyword evidence="3" id="KW-0902">Two-component regulatory system</keyword>
<comment type="caution">
    <text evidence="5">The sequence shown here is derived from an EMBL/GenBank/DDBJ whole genome shotgun (WGS) entry which is preliminary data.</text>
</comment>
<name>A0A1V9E186_9BACT</name>
<dbReference type="CDD" id="cd16917">
    <property type="entry name" value="HATPase_UhpB-NarQ-NarX-like"/>
    <property type="match status" value="1"/>
</dbReference>
<dbReference type="STRING" id="354355.SAMN05660816_02065"/>
<evidence type="ECO:0000256" key="2">
    <source>
        <dbReference type="ARBA" id="ARBA00022777"/>
    </source>
</evidence>
<dbReference type="InterPro" id="IPR036890">
    <property type="entry name" value="HATPase_C_sf"/>
</dbReference>
<dbReference type="InterPro" id="IPR000014">
    <property type="entry name" value="PAS"/>
</dbReference>
<evidence type="ECO:0000256" key="1">
    <source>
        <dbReference type="ARBA" id="ARBA00022679"/>
    </source>
</evidence>
<dbReference type="Gene3D" id="3.30.450.20">
    <property type="entry name" value="PAS domain"/>
    <property type="match status" value="1"/>
</dbReference>
<evidence type="ECO:0000256" key="3">
    <source>
        <dbReference type="ARBA" id="ARBA00023012"/>
    </source>
</evidence>
<evidence type="ECO:0000313" key="6">
    <source>
        <dbReference type="Proteomes" id="UP000192610"/>
    </source>
</evidence>
<evidence type="ECO:0000313" key="5">
    <source>
        <dbReference type="EMBL" id="OQP39839.1"/>
    </source>
</evidence>
<dbReference type="PANTHER" id="PTHR24421">
    <property type="entry name" value="NITRATE/NITRITE SENSOR PROTEIN NARX-RELATED"/>
    <property type="match status" value="1"/>
</dbReference>
<evidence type="ECO:0000259" key="4">
    <source>
        <dbReference type="SMART" id="SM00091"/>
    </source>
</evidence>
<feature type="domain" description="PAS" evidence="4">
    <location>
        <begin position="9"/>
        <end position="75"/>
    </location>
</feature>
<dbReference type="Pfam" id="PF02518">
    <property type="entry name" value="HATPase_c"/>
    <property type="match status" value="1"/>
</dbReference>
<dbReference type="GO" id="GO:0000155">
    <property type="term" value="F:phosphorelay sensor kinase activity"/>
    <property type="evidence" value="ECO:0007669"/>
    <property type="project" value="InterPro"/>
</dbReference>
<dbReference type="OrthoDB" id="5401121at2"/>
<dbReference type="InterPro" id="IPR035965">
    <property type="entry name" value="PAS-like_dom_sf"/>
</dbReference>
<dbReference type="RefSeq" id="WP_081204343.1">
    <property type="nucleotide sequence ID" value="NZ_FOCZ01000003.1"/>
</dbReference>
<keyword evidence="6" id="KW-1185">Reference proteome</keyword>
<protein>
    <recommendedName>
        <fullName evidence="4">PAS domain-containing protein</fullName>
    </recommendedName>
</protein>
<dbReference type="EMBL" id="LVXG01000078">
    <property type="protein sequence ID" value="OQP39839.1"/>
    <property type="molecule type" value="Genomic_DNA"/>
</dbReference>
<dbReference type="SUPFAM" id="SSF55785">
    <property type="entry name" value="PYP-like sensor domain (PAS domain)"/>
    <property type="match status" value="1"/>
</dbReference>
<dbReference type="GO" id="GO:0016020">
    <property type="term" value="C:membrane"/>
    <property type="evidence" value="ECO:0007669"/>
    <property type="project" value="InterPro"/>
</dbReference>
<dbReference type="SMART" id="SM00091">
    <property type="entry name" value="PAS"/>
    <property type="match status" value="1"/>
</dbReference>
<dbReference type="AlphaFoldDB" id="A0A1V9E186"/>
<dbReference type="Proteomes" id="UP000192610">
    <property type="component" value="Unassembled WGS sequence"/>
</dbReference>
<dbReference type="InterPro" id="IPR050482">
    <property type="entry name" value="Sensor_HK_TwoCompSys"/>
</dbReference>
<organism evidence="5 6">
    <name type="scientific">Niastella yeongjuensis</name>
    <dbReference type="NCBI Taxonomy" id="354355"/>
    <lineage>
        <taxon>Bacteria</taxon>
        <taxon>Pseudomonadati</taxon>
        <taxon>Bacteroidota</taxon>
        <taxon>Chitinophagia</taxon>
        <taxon>Chitinophagales</taxon>
        <taxon>Chitinophagaceae</taxon>
        <taxon>Niastella</taxon>
    </lineage>
</organism>
<accession>A0A1V9E186</accession>
<dbReference type="SUPFAM" id="SSF55874">
    <property type="entry name" value="ATPase domain of HSP90 chaperone/DNA topoisomerase II/histidine kinase"/>
    <property type="match status" value="1"/>
</dbReference>
<dbReference type="InterPro" id="IPR011712">
    <property type="entry name" value="Sig_transdc_His_kin_sub3_dim/P"/>
</dbReference>
<dbReference type="Gene3D" id="3.30.565.10">
    <property type="entry name" value="Histidine kinase-like ATPase, C-terminal domain"/>
    <property type="match status" value="1"/>
</dbReference>
<dbReference type="GO" id="GO:0046983">
    <property type="term" value="F:protein dimerization activity"/>
    <property type="evidence" value="ECO:0007669"/>
    <property type="project" value="InterPro"/>
</dbReference>
<dbReference type="InterPro" id="IPR003594">
    <property type="entry name" value="HATPase_dom"/>
</dbReference>
<dbReference type="PANTHER" id="PTHR24421:SF59">
    <property type="entry name" value="OXYGEN SENSOR HISTIDINE KINASE NREB"/>
    <property type="match status" value="1"/>
</dbReference>
<dbReference type="CDD" id="cd00130">
    <property type="entry name" value="PAS"/>
    <property type="match status" value="1"/>
</dbReference>